<evidence type="ECO:0000313" key="2">
    <source>
        <dbReference type="EMBL" id="KAH3669768.1"/>
    </source>
</evidence>
<accession>A0A9P8T810</accession>
<organism evidence="2 3">
    <name type="scientific">Ogataea polymorpha</name>
    <dbReference type="NCBI Taxonomy" id="460523"/>
    <lineage>
        <taxon>Eukaryota</taxon>
        <taxon>Fungi</taxon>
        <taxon>Dikarya</taxon>
        <taxon>Ascomycota</taxon>
        <taxon>Saccharomycotina</taxon>
        <taxon>Pichiomycetes</taxon>
        <taxon>Pichiales</taxon>
        <taxon>Pichiaceae</taxon>
        <taxon>Ogataea</taxon>
    </lineage>
</organism>
<reference evidence="2" key="2">
    <citation type="submission" date="2021-01" db="EMBL/GenBank/DDBJ databases">
        <authorList>
            <person name="Schikora-Tamarit M.A."/>
        </authorList>
    </citation>
    <scope>NUCLEOTIDE SEQUENCE</scope>
    <source>
        <strain evidence="2">NCAIM Y.01608</strain>
    </source>
</reference>
<feature type="region of interest" description="Disordered" evidence="1">
    <location>
        <begin position="16"/>
        <end position="35"/>
    </location>
</feature>
<gene>
    <name evidence="2" type="ORF">OGATHE_002580</name>
</gene>
<dbReference type="EMBL" id="JAEUBD010000983">
    <property type="protein sequence ID" value="KAH3669768.1"/>
    <property type="molecule type" value="Genomic_DNA"/>
</dbReference>
<keyword evidence="3" id="KW-1185">Reference proteome</keyword>
<dbReference type="Proteomes" id="UP000788993">
    <property type="component" value="Unassembled WGS sequence"/>
</dbReference>
<reference evidence="2" key="1">
    <citation type="journal article" date="2021" name="Open Biol.">
        <title>Shared evolutionary footprints suggest mitochondrial oxidative damage underlies multiple complex I losses in fungi.</title>
        <authorList>
            <person name="Schikora-Tamarit M.A."/>
            <person name="Marcet-Houben M."/>
            <person name="Nosek J."/>
            <person name="Gabaldon T."/>
        </authorList>
    </citation>
    <scope>NUCLEOTIDE SEQUENCE</scope>
    <source>
        <strain evidence="2">NCAIM Y.01608</strain>
    </source>
</reference>
<evidence type="ECO:0000256" key="1">
    <source>
        <dbReference type="SAM" id="MobiDB-lite"/>
    </source>
</evidence>
<protein>
    <submittedName>
        <fullName evidence="2">Uncharacterized protein</fullName>
    </submittedName>
</protein>
<proteinExistence type="predicted"/>
<name>A0A9P8T810_9ASCO</name>
<evidence type="ECO:0000313" key="3">
    <source>
        <dbReference type="Proteomes" id="UP000788993"/>
    </source>
</evidence>
<comment type="caution">
    <text evidence="2">The sequence shown here is derived from an EMBL/GenBank/DDBJ whole genome shotgun (WGS) entry which is preliminary data.</text>
</comment>
<sequence>MKAMKTNLHLNLKFSRKDSSPASQSVPTPNSNVTGFMTPVDQGQSFLFQTPAVGLRRSDSVSSQYPELSKVNSFSSMTSSFDTAENSPVNLQNYDFSPVFDDILIGLYHSYANRPNITPFNINFPPSGIVSKISKQMYQRLISDRTIQLDKSQKITDDLLMDSNQEICLSIIRRRLLDLCSAAAAESETLTRCTSVSSASGPFIPQPRPSWLHQNPTFSATRLSSTDSLVDSVQITPQQVPPLQMPYRDAQTDISMITPPQSRAGYSPASSKPKLTIDHFSFENTAKLQSPFTETQFHVAPCAQSPSNPVFPKRPQKSNSLGSLFSGPGTPIGATMPELEVDPLYNVTAQRKRDSLKLKRNMNDQGSQGCRRDHLSKNRGRRSVTGEHFVWHKITRDAFSLYLFLGLSKHQRLSLSEEVRGEHSLMQISFNWIMRLGSQNEVGWNQFGTLVDQLEERMLSIGGWFSKENNTSFIVDELRVLTD</sequence>
<feature type="compositionally biased region" description="Polar residues" evidence="1">
    <location>
        <begin position="20"/>
        <end position="35"/>
    </location>
</feature>
<dbReference type="AlphaFoldDB" id="A0A9P8T810"/>